<dbReference type="GO" id="GO:0090394">
    <property type="term" value="P:negative regulation of excitatory postsynaptic potential"/>
    <property type="evidence" value="ECO:0007669"/>
    <property type="project" value="TreeGrafter"/>
</dbReference>
<keyword evidence="2" id="KW-0812">Transmembrane</keyword>
<keyword evidence="2" id="KW-0472">Membrane</keyword>
<comment type="caution">
    <text evidence="4">The sequence shown here is derived from an EMBL/GenBank/DDBJ whole genome shotgun (WGS) entry which is preliminary data.</text>
</comment>
<dbReference type="InterPro" id="IPR042864">
    <property type="entry name" value="TMEM25"/>
</dbReference>
<feature type="chain" id="PRO_5043327979" description="Transmembrane protein 25" evidence="3">
    <location>
        <begin position="20"/>
        <end position="310"/>
    </location>
</feature>
<accession>A0AAV7BB10</accession>
<organism evidence="4 5">
    <name type="scientific">Engystomops pustulosus</name>
    <name type="common">Tungara frog</name>
    <name type="synonym">Physalaemus pustulosus</name>
    <dbReference type="NCBI Taxonomy" id="76066"/>
    <lineage>
        <taxon>Eukaryota</taxon>
        <taxon>Metazoa</taxon>
        <taxon>Chordata</taxon>
        <taxon>Craniata</taxon>
        <taxon>Vertebrata</taxon>
        <taxon>Euteleostomi</taxon>
        <taxon>Amphibia</taxon>
        <taxon>Batrachia</taxon>
        <taxon>Anura</taxon>
        <taxon>Neobatrachia</taxon>
        <taxon>Hyloidea</taxon>
        <taxon>Leptodactylidae</taxon>
        <taxon>Leiuperinae</taxon>
        <taxon>Engystomops</taxon>
    </lineage>
</organism>
<evidence type="ECO:0000313" key="5">
    <source>
        <dbReference type="Proteomes" id="UP000824782"/>
    </source>
</evidence>
<proteinExistence type="predicted"/>
<feature type="signal peptide" evidence="3">
    <location>
        <begin position="1"/>
        <end position="19"/>
    </location>
</feature>
<keyword evidence="3" id="KW-0732">Signal</keyword>
<name>A0AAV7BB10_ENGPU</name>
<dbReference type="EMBL" id="WNYA01000006">
    <property type="protein sequence ID" value="KAG8569731.1"/>
    <property type="molecule type" value="Genomic_DNA"/>
</dbReference>
<evidence type="ECO:0000313" key="4">
    <source>
        <dbReference type="EMBL" id="KAG8569731.1"/>
    </source>
</evidence>
<feature type="region of interest" description="Disordered" evidence="1">
    <location>
        <begin position="257"/>
        <end position="279"/>
    </location>
</feature>
<dbReference type="Proteomes" id="UP000824782">
    <property type="component" value="Unassembled WGS sequence"/>
</dbReference>
<evidence type="ECO:0000256" key="3">
    <source>
        <dbReference type="SAM" id="SignalP"/>
    </source>
</evidence>
<reference evidence="4" key="1">
    <citation type="thesis" date="2020" institute="ProQuest LLC" country="789 East Eisenhower Parkway, Ann Arbor, MI, USA">
        <title>Comparative Genomics and Chromosome Evolution.</title>
        <authorList>
            <person name="Mudd A.B."/>
        </authorList>
    </citation>
    <scope>NUCLEOTIDE SEQUENCE</scope>
    <source>
        <strain evidence="4">237g6f4</strain>
        <tissue evidence="4">Blood</tissue>
    </source>
</reference>
<feature type="compositionally biased region" description="Polar residues" evidence="1">
    <location>
        <begin position="261"/>
        <end position="279"/>
    </location>
</feature>
<evidence type="ECO:0000256" key="2">
    <source>
        <dbReference type="SAM" id="Phobius"/>
    </source>
</evidence>
<evidence type="ECO:0008006" key="6">
    <source>
        <dbReference type="Google" id="ProtNLM"/>
    </source>
</evidence>
<protein>
    <recommendedName>
        <fullName evidence="6">Transmembrane protein 25</fullName>
    </recommendedName>
</protein>
<sequence length="310" mass="33804">MLLSLSLLLTQQFSPRVLGKPIIKDEVRGASCEASGSSLAWYLNGVRQEVGLGREPPYMLPVSPGSTSSLSLSEIIGENCNDTKSKDEELLKIHFPPDSPVSTPHLSGLSLLLLLVIQSQPPSGFNLRDQDGRFFTNSSRFLLLDTRSVDKNGTLRVKVSTKQGEVSQTSLTSTGLLNMRVELPLLHLIVAGSTLIAGILVVNALVCCLVLRKRRSEYQLGNQLTLSISNNMKLNNSCLPREHMSLPSNLQLNDLRPQVKGSGNSTSATQEDVSAPSGTANESVYSWFDRFPLVGYIYKASSVSSDEIWL</sequence>
<gene>
    <name evidence="4" type="ORF">GDO81_014527</name>
</gene>
<dbReference type="PANTHER" id="PTHR47224">
    <property type="entry name" value="TRANSMEMBRANE PROTEIN 25"/>
    <property type="match status" value="1"/>
</dbReference>
<keyword evidence="5" id="KW-1185">Reference proteome</keyword>
<dbReference type="PANTHER" id="PTHR47224:SF1">
    <property type="entry name" value="TRANSMEMBRANE PROTEIN 25"/>
    <property type="match status" value="1"/>
</dbReference>
<dbReference type="AlphaFoldDB" id="A0AAV7BB10"/>
<evidence type="ECO:0000256" key="1">
    <source>
        <dbReference type="SAM" id="MobiDB-lite"/>
    </source>
</evidence>
<keyword evidence="2" id="KW-1133">Transmembrane helix</keyword>
<feature type="transmembrane region" description="Helical" evidence="2">
    <location>
        <begin position="185"/>
        <end position="211"/>
    </location>
</feature>